<dbReference type="InterPro" id="IPR036188">
    <property type="entry name" value="FAD/NAD-bd_sf"/>
</dbReference>
<dbReference type="SUPFAM" id="SSF54373">
    <property type="entry name" value="FAD-linked reductases, C-terminal domain"/>
    <property type="match status" value="1"/>
</dbReference>
<comment type="caution">
    <text evidence="7">The sequence shown here is derived from an EMBL/GenBank/DDBJ whole genome shotgun (WGS) entry which is preliminary data.</text>
</comment>
<keyword evidence="7" id="KW-0503">Monooxygenase</keyword>
<feature type="domain" description="Phenol hydroxylase-like C-terminal dimerisation" evidence="6">
    <location>
        <begin position="417"/>
        <end position="624"/>
    </location>
</feature>
<keyword evidence="4" id="KW-0560">Oxidoreductase</keyword>
<proteinExistence type="inferred from homology"/>
<dbReference type="EMBL" id="QGML01001059">
    <property type="protein sequence ID" value="TVY89888.1"/>
    <property type="molecule type" value="Genomic_DNA"/>
</dbReference>
<dbReference type="AlphaFoldDB" id="A0A559MAB1"/>
<dbReference type="PRINTS" id="PR00420">
    <property type="entry name" value="RNGMNOXGNASE"/>
</dbReference>
<dbReference type="GO" id="GO:0071949">
    <property type="term" value="F:FAD binding"/>
    <property type="evidence" value="ECO:0007669"/>
    <property type="project" value="InterPro"/>
</dbReference>
<dbReference type="InterPro" id="IPR036249">
    <property type="entry name" value="Thioredoxin-like_sf"/>
</dbReference>
<evidence type="ECO:0000313" key="7">
    <source>
        <dbReference type="EMBL" id="TVY89888.1"/>
    </source>
</evidence>
<evidence type="ECO:0000256" key="2">
    <source>
        <dbReference type="ARBA" id="ARBA00022630"/>
    </source>
</evidence>
<comment type="similarity">
    <text evidence="1">Belongs to the PheA/TfdB FAD monooxygenase family.</text>
</comment>
<evidence type="ECO:0000259" key="5">
    <source>
        <dbReference type="Pfam" id="PF01494"/>
    </source>
</evidence>
<dbReference type="Proteomes" id="UP000315522">
    <property type="component" value="Unassembled WGS sequence"/>
</dbReference>
<evidence type="ECO:0000256" key="4">
    <source>
        <dbReference type="ARBA" id="ARBA00023002"/>
    </source>
</evidence>
<evidence type="ECO:0000256" key="3">
    <source>
        <dbReference type="ARBA" id="ARBA00022827"/>
    </source>
</evidence>
<reference evidence="7 8" key="1">
    <citation type="submission" date="2018-05" db="EMBL/GenBank/DDBJ databases">
        <title>Genome sequencing and assembly of the regulated plant pathogen Lachnellula willkommii and related sister species for the development of diagnostic species identification markers.</title>
        <authorList>
            <person name="Giroux E."/>
            <person name="Bilodeau G."/>
        </authorList>
    </citation>
    <scope>NUCLEOTIDE SEQUENCE [LARGE SCALE GENOMIC DNA]</scope>
    <source>
        <strain evidence="7 8">CBS 172.35</strain>
    </source>
</reference>
<dbReference type="Pfam" id="PF07976">
    <property type="entry name" value="Phe_hydrox_dim"/>
    <property type="match status" value="1"/>
</dbReference>
<organism evidence="7 8">
    <name type="scientific">Lachnellula willkommii</name>
    <dbReference type="NCBI Taxonomy" id="215461"/>
    <lineage>
        <taxon>Eukaryota</taxon>
        <taxon>Fungi</taxon>
        <taxon>Dikarya</taxon>
        <taxon>Ascomycota</taxon>
        <taxon>Pezizomycotina</taxon>
        <taxon>Leotiomycetes</taxon>
        <taxon>Helotiales</taxon>
        <taxon>Lachnaceae</taxon>
        <taxon>Lachnellula</taxon>
    </lineage>
</organism>
<dbReference type="SUPFAM" id="SSF51905">
    <property type="entry name" value="FAD/NAD(P)-binding domain"/>
    <property type="match status" value="1"/>
</dbReference>
<dbReference type="GO" id="GO:0016709">
    <property type="term" value="F:oxidoreductase activity, acting on paired donors, with incorporation or reduction of molecular oxygen, NAD(P)H as one donor, and incorporation of one atom of oxygen"/>
    <property type="evidence" value="ECO:0007669"/>
    <property type="project" value="UniProtKB-ARBA"/>
</dbReference>
<evidence type="ECO:0000256" key="1">
    <source>
        <dbReference type="ARBA" id="ARBA00007801"/>
    </source>
</evidence>
<dbReference type="Gene3D" id="3.40.30.20">
    <property type="match status" value="1"/>
</dbReference>
<dbReference type="CDD" id="cd02979">
    <property type="entry name" value="PHOX_C"/>
    <property type="match status" value="1"/>
</dbReference>
<protein>
    <submittedName>
        <fullName evidence="7">3-hydroxybenzoate 4-monooxygenase</fullName>
    </submittedName>
</protein>
<dbReference type="Gene3D" id="3.30.9.10">
    <property type="entry name" value="D-Amino Acid Oxidase, subunit A, domain 2"/>
    <property type="match status" value="1"/>
</dbReference>
<dbReference type="InterPro" id="IPR002938">
    <property type="entry name" value="FAD-bd"/>
</dbReference>
<keyword evidence="8" id="KW-1185">Reference proteome</keyword>
<dbReference type="PANTHER" id="PTHR43004:SF4">
    <property type="entry name" value="FAD-BINDING DOMAIN-CONTAINING PROTEIN"/>
    <property type="match status" value="1"/>
</dbReference>
<dbReference type="SUPFAM" id="SSF52833">
    <property type="entry name" value="Thioredoxin-like"/>
    <property type="match status" value="1"/>
</dbReference>
<gene>
    <name evidence="7" type="primary">mobA</name>
    <name evidence="7" type="ORF">LAWI1_G001725</name>
</gene>
<keyword evidence="2" id="KW-0285">Flavoprotein</keyword>
<accession>A0A559MAB1</accession>
<dbReference type="PANTHER" id="PTHR43004">
    <property type="entry name" value="TRK SYSTEM POTASSIUM UPTAKE PROTEIN"/>
    <property type="match status" value="1"/>
</dbReference>
<evidence type="ECO:0000313" key="8">
    <source>
        <dbReference type="Proteomes" id="UP000315522"/>
    </source>
</evidence>
<dbReference type="Gene3D" id="3.50.50.60">
    <property type="entry name" value="FAD/NAD(P)-binding domain"/>
    <property type="match status" value="1"/>
</dbReference>
<evidence type="ECO:0000259" key="6">
    <source>
        <dbReference type="Pfam" id="PF07976"/>
    </source>
</evidence>
<sequence>MSPGSNNEGFVELGRSNGVDVLDGDAVENVVIAGAGPAGLMLASNLARYGIKPFIVDERGDKTATGRADGLQPKTIETLKQLRLAGPLLRKGVKIYDICFWNSTPTQPLHRTRREVHYPPEVDVKEPFILLVHQGMIEDVFIEDLKERGVEVTRSTPFLRYSDTRELKAPLEIVCNSNGQNSEKVLKAKYLVGCDGARSNVRKSIPGAEMIGDSSRAPWGVLDGVVETNFPDLWSKVVIHSDEKGTILCIPRERNMVRLYIELNPGMHDVLSSEASSQEFVMKRAQEIIAPFTLTWTSVEWFSVYKVGQRVSNKFTNEMENVFITGDAAHTHSPKAAQGMNVSMHDAFNLSWKLNLAIRGLALPSLLSTYSPERRKIAQDLINFDFEHANAFADGDPKALAANFAANIAFISGLGATYAPNVLNIESSNPGGCLRAGALLLPARATRYVDANPVDLQLDIPMLGQFRVFFFAANPHSSGNFLSSVSSHVTSADSVLGRATAAAATSYGVLKTPAPESEEFEQPRRYTATSSIFTPALVTTMEKDGFEIAHLPAMFQASRWTVYLDDVAGEKQACSEKWLGGVSEGKVAIVNVRPDGYVGSIGRWENSQGGLACEWLDAYYGGFLRG</sequence>
<name>A0A559MAB1_9HELO</name>
<feature type="domain" description="FAD-binding" evidence="5">
    <location>
        <begin position="29"/>
        <end position="384"/>
    </location>
</feature>
<keyword evidence="3" id="KW-0274">FAD</keyword>
<dbReference type="InterPro" id="IPR012941">
    <property type="entry name" value="Phe_hydrox_C_dim_dom"/>
</dbReference>
<dbReference type="InterPro" id="IPR050641">
    <property type="entry name" value="RIFMO-like"/>
</dbReference>
<dbReference type="Pfam" id="PF01494">
    <property type="entry name" value="FAD_binding_3"/>
    <property type="match status" value="1"/>
</dbReference>
<dbReference type="InterPro" id="IPR038220">
    <property type="entry name" value="PHOX_C_sf"/>
</dbReference>